<evidence type="ECO:0000256" key="2">
    <source>
        <dbReference type="ARBA" id="ARBA00022679"/>
    </source>
</evidence>
<gene>
    <name evidence="4" type="ORF">EV192_104430</name>
</gene>
<dbReference type="SUPFAM" id="SSF158694">
    <property type="entry name" value="UraD-Like"/>
    <property type="match status" value="1"/>
</dbReference>
<dbReference type="PANTHER" id="PTHR42880">
    <property type="entry name" value="HOMOCITRATE SYNTHASE"/>
    <property type="match status" value="1"/>
</dbReference>
<dbReference type="GO" id="GO:0019752">
    <property type="term" value="P:carboxylic acid metabolic process"/>
    <property type="evidence" value="ECO:0007669"/>
    <property type="project" value="InterPro"/>
</dbReference>
<dbReference type="PROSITE" id="PS00816">
    <property type="entry name" value="AIPM_HOMOCIT_SYNTH_2"/>
    <property type="match status" value="1"/>
</dbReference>
<dbReference type="Pfam" id="PF09349">
    <property type="entry name" value="OHCU_decarbox"/>
    <property type="match status" value="1"/>
</dbReference>
<comment type="caution">
    <text evidence="4">The sequence shown here is derived from an EMBL/GenBank/DDBJ whole genome shotgun (WGS) entry which is preliminary data.</text>
</comment>
<dbReference type="EMBL" id="SLWS01000004">
    <property type="protein sequence ID" value="TCO59587.1"/>
    <property type="molecule type" value="Genomic_DNA"/>
</dbReference>
<accession>A0A4R2JL57</accession>
<dbReference type="InterPro" id="IPR000891">
    <property type="entry name" value="PYR_CT"/>
</dbReference>
<keyword evidence="2" id="KW-0808">Transferase</keyword>
<protein>
    <submittedName>
        <fullName evidence="4">OHCU decarboxylase</fullName>
    </submittedName>
</protein>
<dbReference type="AlphaFoldDB" id="A0A4R2JL57"/>
<dbReference type="InterPro" id="IPR018020">
    <property type="entry name" value="OHCU_decarboxylase"/>
</dbReference>
<dbReference type="Pfam" id="PF00682">
    <property type="entry name" value="HMGL-like"/>
    <property type="match status" value="1"/>
</dbReference>
<evidence type="ECO:0000259" key="3">
    <source>
        <dbReference type="PROSITE" id="PS50991"/>
    </source>
</evidence>
<dbReference type="Gene3D" id="1.10.3330.10">
    <property type="entry name" value="Oxo-4-hydroxy-4-carboxy-5-ureidoimidazoline decarboxylase"/>
    <property type="match status" value="1"/>
</dbReference>
<dbReference type="InterPro" id="IPR002034">
    <property type="entry name" value="AIPM/Hcit_synth_CS"/>
</dbReference>
<sequence>MSGDSWRVSPFNIQDGFDWPEPIEIIDSTLRKTLFTAGSLTTMDGFLRIADQLALAGVRHESLNVDWAGGRAPVERQLELLRAIGARDFGFTLNVYADTLLSDGRNPQPVGMRETAELLVDLGADTLAPGIVPAPDDDARARQLDELAELFDVAGSLGVAVTITLAQAGLRDFDELVTVANRAVELGAVRLDLMDSLSSLGPEAMKVFLGRFRQRVAPVPLTMHTHDDFGLATACTIAAATAGASPDVAVGGVSYRAGFAAMEEVVLALEVLYGVRTGIDMTRLTSLARTVAEESGVPISPLKPVVGAYAFLRHMPRDVETVLRHGPDAFPPAASCVSPHLVGAEMSWVWDSLSTDAMVVALGESLGLPVSTDEASTIRAALDREVAGIRTYPRWLTSDTAIQVFCRTLAGLRTSGIERFDAADHRRAVELLYACCGWARWADRLSVQRPFGDLDALLAAAGAELARLGDDALVDLVNKHPEIGAPTDDADLPAKFSTIEQASLRITVEHGPGLADLNDRYRARFGFTYLVAADGRTLPGIVDDIAERLGNPKDAEARVARAELGKIVDLRLRRMIALLDGA</sequence>
<dbReference type="SUPFAM" id="SSF51569">
    <property type="entry name" value="Aldolase"/>
    <property type="match status" value="1"/>
</dbReference>
<name>A0A4R2JL57_9PSEU</name>
<dbReference type="InterPro" id="IPR036778">
    <property type="entry name" value="OHCU_decarboxylase_sf"/>
</dbReference>
<dbReference type="GO" id="GO:0006144">
    <property type="term" value="P:purine nucleobase metabolic process"/>
    <property type="evidence" value="ECO:0007669"/>
    <property type="project" value="UniProtKB-KW"/>
</dbReference>
<keyword evidence="5" id="KW-1185">Reference proteome</keyword>
<evidence type="ECO:0000313" key="5">
    <source>
        <dbReference type="Proteomes" id="UP000295680"/>
    </source>
</evidence>
<keyword evidence="1" id="KW-0659">Purine metabolism</keyword>
<dbReference type="InterPro" id="IPR013785">
    <property type="entry name" value="Aldolase_TIM"/>
</dbReference>
<evidence type="ECO:0000313" key="4">
    <source>
        <dbReference type="EMBL" id="TCO59587.1"/>
    </source>
</evidence>
<feature type="domain" description="Pyruvate carboxyltransferase" evidence="3">
    <location>
        <begin position="23"/>
        <end position="285"/>
    </location>
</feature>
<dbReference type="Proteomes" id="UP000295680">
    <property type="component" value="Unassembled WGS sequence"/>
</dbReference>
<dbReference type="RefSeq" id="WP_207926148.1">
    <property type="nucleotide sequence ID" value="NZ_SLWS01000004.1"/>
</dbReference>
<reference evidence="4 5" key="1">
    <citation type="submission" date="2019-03" db="EMBL/GenBank/DDBJ databases">
        <title>Genomic Encyclopedia of Type Strains, Phase IV (KMG-IV): sequencing the most valuable type-strain genomes for metagenomic binning, comparative biology and taxonomic classification.</title>
        <authorList>
            <person name="Goeker M."/>
        </authorList>
    </citation>
    <scope>NUCLEOTIDE SEQUENCE [LARGE SCALE GENOMIC DNA]</scope>
    <source>
        <strain evidence="4 5">DSM 45934</strain>
    </source>
</reference>
<dbReference type="PROSITE" id="PS50991">
    <property type="entry name" value="PYR_CT"/>
    <property type="match status" value="1"/>
</dbReference>
<evidence type="ECO:0000256" key="1">
    <source>
        <dbReference type="ARBA" id="ARBA00022631"/>
    </source>
</evidence>
<dbReference type="PANTHER" id="PTHR42880:SF1">
    <property type="entry name" value="ISOPROPYLMALATE_HOMOCITRATE_CITRAMALATE SYNTHASE FAMILY PROTEIN"/>
    <property type="match status" value="1"/>
</dbReference>
<dbReference type="Gene3D" id="3.20.20.70">
    <property type="entry name" value="Aldolase class I"/>
    <property type="match status" value="1"/>
</dbReference>
<organism evidence="4 5">
    <name type="scientific">Actinocrispum wychmicini</name>
    <dbReference type="NCBI Taxonomy" id="1213861"/>
    <lineage>
        <taxon>Bacteria</taxon>
        <taxon>Bacillati</taxon>
        <taxon>Actinomycetota</taxon>
        <taxon>Actinomycetes</taxon>
        <taxon>Pseudonocardiales</taxon>
        <taxon>Pseudonocardiaceae</taxon>
        <taxon>Actinocrispum</taxon>
    </lineage>
</organism>
<dbReference type="GO" id="GO:0046912">
    <property type="term" value="F:acyltransferase activity, acyl groups converted into alkyl on transfer"/>
    <property type="evidence" value="ECO:0007669"/>
    <property type="project" value="InterPro"/>
</dbReference>
<proteinExistence type="predicted"/>